<organism evidence="1 2">
    <name type="scientific">Imbroritus primus</name>
    <dbReference type="NCBI Taxonomy" id="3058603"/>
    <lineage>
        <taxon>Bacteria</taxon>
        <taxon>Pseudomonadati</taxon>
        <taxon>Pseudomonadota</taxon>
        <taxon>Betaproteobacteria</taxon>
        <taxon>Burkholderiales</taxon>
        <taxon>Burkholderiaceae</taxon>
        <taxon>Imbroritus</taxon>
    </lineage>
</organism>
<protein>
    <submittedName>
        <fullName evidence="1">Uncharacterized protein</fullName>
    </submittedName>
</protein>
<reference evidence="1" key="1">
    <citation type="submission" date="2019-05" db="EMBL/GenBank/DDBJ databases">
        <title>Revised genome assembly of Burkholderiaceae (previously Ralstonia) sp. PBA.</title>
        <authorList>
            <person name="Gan H.M."/>
        </authorList>
    </citation>
    <scope>NUCLEOTIDE SEQUENCE</scope>
    <source>
        <strain evidence="1">PBA</strain>
    </source>
</reference>
<accession>A0ACD3SR80</accession>
<sequence length="71" mass="7949">MKHTRQLPDAEDFGIDVSTVECPLCESPSVRFEGMTGGAANELLMRCNDCKSFFFVLKDPAFLVMRQDTSD</sequence>
<evidence type="ECO:0000313" key="2">
    <source>
        <dbReference type="Proteomes" id="UP000004277"/>
    </source>
</evidence>
<gene>
    <name evidence="1" type="ORF">MW7_008140</name>
</gene>
<dbReference type="Proteomes" id="UP000004277">
    <property type="component" value="Unassembled WGS sequence"/>
</dbReference>
<proteinExistence type="predicted"/>
<dbReference type="EMBL" id="AKCV02000015">
    <property type="protein sequence ID" value="TMS58671.1"/>
    <property type="molecule type" value="Genomic_DNA"/>
</dbReference>
<evidence type="ECO:0000313" key="1">
    <source>
        <dbReference type="EMBL" id="TMS58671.1"/>
    </source>
</evidence>
<name>A0ACD3SR80_9BURK</name>
<comment type="caution">
    <text evidence="1">The sequence shown here is derived from an EMBL/GenBank/DDBJ whole genome shotgun (WGS) entry which is preliminary data.</text>
</comment>
<keyword evidence="2" id="KW-1185">Reference proteome</keyword>